<evidence type="ECO:0000313" key="1">
    <source>
        <dbReference type="EMBL" id="CAJ1404301.1"/>
    </source>
</evidence>
<protein>
    <submittedName>
        <fullName evidence="1">Uncharacterized protein</fullName>
    </submittedName>
</protein>
<dbReference type="AlphaFoldDB" id="A0AA36NHV7"/>
<name>A0AA36NHV7_9DINO</name>
<comment type="caution">
    <text evidence="1">The sequence shown here is derived from an EMBL/GenBank/DDBJ whole genome shotgun (WGS) entry which is preliminary data.</text>
</comment>
<dbReference type="EMBL" id="CAUJNA010003534">
    <property type="protein sequence ID" value="CAJ1404301.1"/>
    <property type="molecule type" value="Genomic_DNA"/>
</dbReference>
<dbReference type="Proteomes" id="UP001178507">
    <property type="component" value="Unassembled WGS sequence"/>
</dbReference>
<keyword evidence="2" id="KW-1185">Reference proteome</keyword>
<proteinExistence type="predicted"/>
<sequence>MLIEVNAEEWIKGEPNEELVQIIKAPAKPVKTTITTLPVSPKRRLNKMKKAGSVGSFGKLCGEAFRSGNRHLESRASGSFKDAVIAKS</sequence>
<evidence type="ECO:0000313" key="2">
    <source>
        <dbReference type="Proteomes" id="UP001178507"/>
    </source>
</evidence>
<gene>
    <name evidence="1" type="ORF">EVOR1521_LOCUS26769</name>
</gene>
<accession>A0AA36NHV7</accession>
<reference evidence="1" key="1">
    <citation type="submission" date="2023-08" db="EMBL/GenBank/DDBJ databases">
        <authorList>
            <person name="Chen Y."/>
            <person name="Shah S."/>
            <person name="Dougan E. K."/>
            <person name="Thang M."/>
            <person name="Chan C."/>
        </authorList>
    </citation>
    <scope>NUCLEOTIDE SEQUENCE</scope>
</reference>
<organism evidence="1 2">
    <name type="scientific">Effrenium voratum</name>
    <dbReference type="NCBI Taxonomy" id="2562239"/>
    <lineage>
        <taxon>Eukaryota</taxon>
        <taxon>Sar</taxon>
        <taxon>Alveolata</taxon>
        <taxon>Dinophyceae</taxon>
        <taxon>Suessiales</taxon>
        <taxon>Symbiodiniaceae</taxon>
        <taxon>Effrenium</taxon>
    </lineage>
</organism>